<dbReference type="AlphaFoldDB" id="A0A4Q2M5P5"/>
<evidence type="ECO:0000256" key="1">
    <source>
        <dbReference type="ARBA" id="ARBA00006738"/>
    </source>
</evidence>
<comment type="caution">
    <text evidence="4">The sequence shown here is derived from an EMBL/GenBank/DDBJ whole genome shotgun (WGS) entry which is preliminary data.</text>
</comment>
<name>A0A4Q2M5P5_9MICO</name>
<reference evidence="4 5" key="1">
    <citation type="submission" date="2019-01" db="EMBL/GenBank/DDBJ databases">
        <title>Agromyces.</title>
        <authorList>
            <person name="Li J."/>
        </authorList>
    </citation>
    <scope>NUCLEOTIDE SEQUENCE [LARGE SCALE GENOMIC DNA]</scope>
    <source>
        <strain evidence="4 5">DSM 23870</strain>
    </source>
</reference>
<dbReference type="Pfam" id="PF02021">
    <property type="entry name" value="UPF0102"/>
    <property type="match status" value="1"/>
</dbReference>
<dbReference type="CDD" id="cd20736">
    <property type="entry name" value="PoNe_Nuclease"/>
    <property type="match status" value="1"/>
</dbReference>
<organism evidence="4 5">
    <name type="scientific">Agromyces atrinae</name>
    <dbReference type="NCBI Taxonomy" id="592376"/>
    <lineage>
        <taxon>Bacteria</taxon>
        <taxon>Bacillati</taxon>
        <taxon>Actinomycetota</taxon>
        <taxon>Actinomycetes</taxon>
        <taxon>Micrococcales</taxon>
        <taxon>Microbacteriaceae</taxon>
        <taxon>Agromyces</taxon>
    </lineage>
</organism>
<evidence type="ECO:0000313" key="5">
    <source>
        <dbReference type="Proteomes" id="UP000292686"/>
    </source>
</evidence>
<protein>
    <recommendedName>
        <fullName evidence="2">UPF0102 protein BJ972_001076</fullName>
    </recommendedName>
</protein>
<dbReference type="GO" id="GO:0003676">
    <property type="term" value="F:nucleic acid binding"/>
    <property type="evidence" value="ECO:0007669"/>
    <property type="project" value="InterPro"/>
</dbReference>
<dbReference type="PANTHER" id="PTHR34039:SF1">
    <property type="entry name" value="UPF0102 PROTEIN YRAN"/>
    <property type="match status" value="1"/>
</dbReference>
<comment type="similarity">
    <text evidence="1 2">Belongs to the UPF0102 family.</text>
</comment>
<dbReference type="InterPro" id="IPR003509">
    <property type="entry name" value="UPF0102_YraN-like"/>
</dbReference>
<dbReference type="EMBL" id="JACCBI010000001">
    <property type="protein sequence ID" value="NYD66557.1"/>
    <property type="molecule type" value="Genomic_DNA"/>
</dbReference>
<dbReference type="GO" id="GO:0004519">
    <property type="term" value="F:endonuclease activity"/>
    <property type="evidence" value="ECO:0007669"/>
    <property type="project" value="UniProtKB-KW"/>
</dbReference>
<dbReference type="Proteomes" id="UP000292686">
    <property type="component" value="Unassembled WGS sequence"/>
</dbReference>
<dbReference type="NCBIfam" id="NF009154">
    <property type="entry name" value="PRK12497.3-3"/>
    <property type="match status" value="1"/>
</dbReference>
<dbReference type="EMBL" id="SDPM01000002">
    <property type="protein sequence ID" value="RXZ87228.1"/>
    <property type="molecule type" value="Genomic_DNA"/>
</dbReference>
<dbReference type="OrthoDB" id="9794876at2"/>
<dbReference type="RefSeq" id="WP_129172803.1">
    <property type="nucleotide sequence ID" value="NZ_JACCBI010000001.1"/>
</dbReference>
<reference evidence="3 6" key="2">
    <citation type="submission" date="2020-07" db="EMBL/GenBank/DDBJ databases">
        <title>Sequencing the genomes of 1000 actinobacteria strains.</title>
        <authorList>
            <person name="Klenk H.-P."/>
        </authorList>
    </citation>
    <scope>NUCLEOTIDE SEQUENCE [LARGE SCALE GENOMIC DNA]</scope>
    <source>
        <strain evidence="3 6">DSM 23870</strain>
    </source>
</reference>
<keyword evidence="3" id="KW-0378">Hydrolase</keyword>
<dbReference type="HAMAP" id="MF_00048">
    <property type="entry name" value="UPF0102"/>
    <property type="match status" value="1"/>
</dbReference>
<keyword evidence="3" id="KW-0540">Nuclease</keyword>
<proteinExistence type="inferred from homology"/>
<keyword evidence="5" id="KW-1185">Reference proteome</keyword>
<evidence type="ECO:0000313" key="3">
    <source>
        <dbReference type="EMBL" id="NYD66557.1"/>
    </source>
</evidence>
<evidence type="ECO:0000313" key="6">
    <source>
        <dbReference type="Proteomes" id="UP000581087"/>
    </source>
</evidence>
<keyword evidence="3" id="KW-0255">Endonuclease</keyword>
<dbReference type="InterPro" id="IPR011856">
    <property type="entry name" value="tRNA_endonuc-like_dom_sf"/>
</dbReference>
<dbReference type="Gene3D" id="3.40.1350.10">
    <property type="match status" value="1"/>
</dbReference>
<sequence>MAKKDDLGRRGEQLAADHLIELGYEIVERNWRCAHGELDIVARDGDDTVFVEVKTRGGEAFGHPFEAITGEKLTRLRQLASLWCASRRPRPLSIRIDAVAVIAPRVGDVRIEHLERIA</sequence>
<evidence type="ECO:0000313" key="4">
    <source>
        <dbReference type="EMBL" id="RXZ87228.1"/>
    </source>
</evidence>
<dbReference type="SUPFAM" id="SSF52980">
    <property type="entry name" value="Restriction endonuclease-like"/>
    <property type="match status" value="1"/>
</dbReference>
<dbReference type="Proteomes" id="UP000581087">
    <property type="component" value="Unassembled WGS sequence"/>
</dbReference>
<gene>
    <name evidence="3" type="ORF">BJ972_001076</name>
    <name evidence="4" type="ORF">ESP50_04720</name>
</gene>
<evidence type="ECO:0000256" key="2">
    <source>
        <dbReference type="HAMAP-Rule" id="MF_00048"/>
    </source>
</evidence>
<dbReference type="InterPro" id="IPR011335">
    <property type="entry name" value="Restrct_endonuc-II-like"/>
</dbReference>
<accession>A0A4Q2M5P5</accession>
<dbReference type="NCBIfam" id="NF009150">
    <property type="entry name" value="PRK12497.1-3"/>
    <property type="match status" value="1"/>
</dbReference>
<dbReference type="PANTHER" id="PTHR34039">
    <property type="entry name" value="UPF0102 PROTEIN YRAN"/>
    <property type="match status" value="1"/>
</dbReference>